<dbReference type="InParanoid" id="A0A2R5H278"/>
<dbReference type="Proteomes" id="UP000241890">
    <property type="component" value="Unassembled WGS sequence"/>
</dbReference>
<organism evidence="1 2">
    <name type="scientific">Hondaea fermentalgiana</name>
    <dbReference type="NCBI Taxonomy" id="2315210"/>
    <lineage>
        <taxon>Eukaryota</taxon>
        <taxon>Sar</taxon>
        <taxon>Stramenopiles</taxon>
        <taxon>Bigyra</taxon>
        <taxon>Labyrinthulomycetes</taxon>
        <taxon>Thraustochytrida</taxon>
        <taxon>Thraustochytriidae</taxon>
        <taxon>Hondaea</taxon>
    </lineage>
</organism>
<evidence type="ECO:0000313" key="2">
    <source>
        <dbReference type="Proteomes" id="UP000241890"/>
    </source>
</evidence>
<proteinExistence type="predicted"/>
<accession>A0A2R5H278</accession>
<dbReference type="EMBL" id="BEYU01000418">
    <property type="protein sequence ID" value="GBG35203.1"/>
    <property type="molecule type" value="Genomic_DNA"/>
</dbReference>
<gene>
    <name evidence="1" type="ORF">FCC1311_114262</name>
</gene>
<comment type="caution">
    <text evidence="1">The sequence shown here is derived from an EMBL/GenBank/DDBJ whole genome shotgun (WGS) entry which is preliminary data.</text>
</comment>
<dbReference type="AlphaFoldDB" id="A0A2R5H278"/>
<name>A0A2R5H278_9STRA</name>
<sequence>MVAASDAMREGGGLALARVEDDEGVYERFLEALPAFFDDERCNFLLSHYLWDDPARLEMLVRHLRLADLVRRVYLVTRNAPPPPAVLRGAVRRLALAARLDPCIAESVRRGRFPLSQLHLLG</sequence>
<keyword evidence="2" id="KW-1185">Reference proteome</keyword>
<protein>
    <submittedName>
        <fullName evidence="1">Uncharacterized protein</fullName>
    </submittedName>
</protein>
<evidence type="ECO:0000313" key="1">
    <source>
        <dbReference type="EMBL" id="GBG35203.1"/>
    </source>
</evidence>
<reference evidence="1 2" key="1">
    <citation type="submission" date="2017-12" db="EMBL/GenBank/DDBJ databases">
        <title>Sequencing, de novo assembly and annotation of complete genome of a new Thraustochytrid species, strain FCC1311.</title>
        <authorList>
            <person name="Sedici K."/>
            <person name="Godart F."/>
            <person name="Aiese Cigliano R."/>
            <person name="Sanseverino W."/>
            <person name="Barakat M."/>
            <person name="Ortet P."/>
            <person name="Marechal E."/>
            <person name="Cagnac O."/>
            <person name="Amato A."/>
        </authorList>
    </citation>
    <scope>NUCLEOTIDE SEQUENCE [LARGE SCALE GENOMIC DNA]</scope>
</reference>